<organism evidence="1 2">
    <name type="scientific">Acidisarcina polymorpha</name>
    <dbReference type="NCBI Taxonomy" id="2211140"/>
    <lineage>
        <taxon>Bacteria</taxon>
        <taxon>Pseudomonadati</taxon>
        <taxon>Acidobacteriota</taxon>
        <taxon>Terriglobia</taxon>
        <taxon>Terriglobales</taxon>
        <taxon>Acidobacteriaceae</taxon>
        <taxon>Acidisarcina</taxon>
    </lineage>
</organism>
<accession>A0A2Z5FY67</accession>
<dbReference type="Proteomes" id="UP000253606">
    <property type="component" value="Chromosome"/>
</dbReference>
<evidence type="ECO:0000313" key="1">
    <source>
        <dbReference type="EMBL" id="AXC11752.1"/>
    </source>
</evidence>
<gene>
    <name evidence="1" type="ORF">ACPOL_2430</name>
</gene>
<dbReference type="EMBL" id="CP030840">
    <property type="protein sequence ID" value="AXC11752.1"/>
    <property type="molecule type" value="Genomic_DNA"/>
</dbReference>
<name>A0A2Z5FY67_9BACT</name>
<proteinExistence type="predicted"/>
<sequence length="46" mass="5116">MINALTSENQRVRLSTLEQCPELPPRDRSKPMLEGLLSIVNASPLP</sequence>
<keyword evidence="2" id="KW-1185">Reference proteome</keyword>
<protein>
    <submittedName>
        <fullName evidence="1">Uncharacterized protein</fullName>
    </submittedName>
</protein>
<reference evidence="1 2" key="1">
    <citation type="journal article" date="2018" name="Front. Microbiol.">
        <title>Hydrolytic Capabilities as a Key to Environmental Success: Chitinolytic and Cellulolytic Acidobacteria From Acidic Sub-arctic Soils and Boreal Peatlands.</title>
        <authorList>
            <person name="Belova S.E."/>
            <person name="Ravin N.V."/>
            <person name="Pankratov T.A."/>
            <person name="Rakitin A.L."/>
            <person name="Ivanova A.A."/>
            <person name="Beletsky A.V."/>
            <person name="Mardanov A.V."/>
            <person name="Sinninghe Damste J.S."/>
            <person name="Dedysh S.N."/>
        </authorList>
    </citation>
    <scope>NUCLEOTIDE SEQUENCE [LARGE SCALE GENOMIC DNA]</scope>
    <source>
        <strain evidence="1 2">SBC82</strain>
    </source>
</reference>
<dbReference type="KEGG" id="abas:ACPOL_2430"/>
<evidence type="ECO:0000313" key="2">
    <source>
        <dbReference type="Proteomes" id="UP000253606"/>
    </source>
</evidence>
<dbReference type="AlphaFoldDB" id="A0A2Z5FY67"/>